<dbReference type="OrthoDB" id="5404651at2759"/>
<dbReference type="PANTHER" id="PTHR18919:SF107">
    <property type="entry name" value="ACETYL-COA ACETYLTRANSFERASE, CYTOSOLIC"/>
    <property type="match status" value="1"/>
</dbReference>
<dbReference type="InterPro" id="IPR020616">
    <property type="entry name" value="Thiolase_N"/>
</dbReference>
<evidence type="ECO:0000313" key="5">
    <source>
        <dbReference type="EMBL" id="VDP86036.1"/>
    </source>
</evidence>
<evidence type="ECO:0000313" key="7">
    <source>
        <dbReference type="WBParaSite" id="ECPE_0000986501-mRNA-1"/>
    </source>
</evidence>
<dbReference type="Pfam" id="PF00108">
    <property type="entry name" value="Thiolase_N"/>
    <property type="match status" value="1"/>
</dbReference>
<dbReference type="Proteomes" id="UP000272942">
    <property type="component" value="Unassembled WGS sequence"/>
</dbReference>
<evidence type="ECO:0000256" key="3">
    <source>
        <dbReference type="ARBA" id="ARBA00023315"/>
    </source>
</evidence>
<comment type="similarity">
    <text evidence="1">Belongs to the thiolase-like superfamily. Thiolase family.</text>
</comment>
<keyword evidence="2" id="KW-0808">Transferase</keyword>
<sequence>MPLGDFAQPSGNMDVFIVGALRTPIGRMSGSLAGVPAHKLGAIVIQQLLYDESSDLKSKIIPRLDEVIVGQVFTAATGQNPARQAAVLAGIPFSVPSWNVNMICGSGLKAVCLAYDRLKILSSDGGWIIAGGQESMSQAPHATPAGCSLRRGGMQNSAGLPHLGDFRLIDTVMHDGLTDAFCGKLMGCTAETIAKKYVVESVFRITQISHFLILLVMKVSDHLFHWSVVRSLYSHGHVKVYDELNRPFITSSGVRQGSSLPLFLFNFIADEMLRNLVVSKTSVLNGQLEKSCEI</sequence>
<dbReference type="WBParaSite" id="ECPE_0000986501-mRNA-1">
    <property type="protein sequence ID" value="ECPE_0000986501-mRNA-1"/>
    <property type="gene ID" value="ECPE_0000986501"/>
</dbReference>
<protein>
    <submittedName>
        <fullName evidence="7">Thiolase_N domain-containing protein</fullName>
    </submittedName>
</protein>
<keyword evidence="6" id="KW-1185">Reference proteome</keyword>
<feature type="domain" description="Thiolase N-terminal" evidence="4">
    <location>
        <begin position="15"/>
        <end position="199"/>
    </location>
</feature>
<dbReference type="SUPFAM" id="SSF53901">
    <property type="entry name" value="Thiolase-like"/>
    <property type="match status" value="1"/>
</dbReference>
<accession>A0A183AS99</accession>
<dbReference type="AlphaFoldDB" id="A0A183AS99"/>
<evidence type="ECO:0000256" key="1">
    <source>
        <dbReference type="ARBA" id="ARBA00010982"/>
    </source>
</evidence>
<dbReference type="InterPro" id="IPR020615">
    <property type="entry name" value="Thiolase_acyl_enz_int_AS"/>
</dbReference>
<name>A0A183AS99_9TREM</name>
<evidence type="ECO:0000313" key="6">
    <source>
        <dbReference type="Proteomes" id="UP000272942"/>
    </source>
</evidence>
<reference evidence="7" key="1">
    <citation type="submission" date="2016-06" db="UniProtKB">
        <authorList>
            <consortium name="WormBaseParasite"/>
        </authorList>
    </citation>
    <scope>IDENTIFICATION</scope>
</reference>
<dbReference type="EMBL" id="UZAN01048042">
    <property type="protein sequence ID" value="VDP86036.1"/>
    <property type="molecule type" value="Genomic_DNA"/>
</dbReference>
<keyword evidence="3" id="KW-0012">Acyltransferase</keyword>
<dbReference type="InterPro" id="IPR016039">
    <property type="entry name" value="Thiolase-like"/>
</dbReference>
<dbReference type="PROSITE" id="PS00098">
    <property type="entry name" value="THIOLASE_1"/>
    <property type="match status" value="1"/>
</dbReference>
<gene>
    <name evidence="5" type="ORF">ECPE_LOCUS9834</name>
</gene>
<dbReference type="Gene3D" id="3.40.47.10">
    <property type="match status" value="1"/>
</dbReference>
<reference evidence="5 6" key="2">
    <citation type="submission" date="2018-11" db="EMBL/GenBank/DDBJ databases">
        <authorList>
            <consortium name="Pathogen Informatics"/>
        </authorList>
    </citation>
    <scope>NUCLEOTIDE SEQUENCE [LARGE SCALE GENOMIC DNA]</scope>
    <source>
        <strain evidence="5 6">Egypt</strain>
    </source>
</reference>
<evidence type="ECO:0000256" key="2">
    <source>
        <dbReference type="ARBA" id="ARBA00022679"/>
    </source>
</evidence>
<organism evidence="7">
    <name type="scientific">Echinostoma caproni</name>
    <dbReference type="NCBI Taxonomy" id="27848"/>
    <lineage>
        <taxon>Eukaryota</taxon>
        <taxon>Metazoa</taxon>
        <taxon>Spiralia</taxon>
        <taxon>Lophotrochozoa</taxon>
        <taxon>Platyhelminthes</taxon>
        <taxon>Trematoda</taxon>
        <taxon>Digenea</taxon>
        <taxon>Plagiorchiida</taxon>
        <taxon>Echinostomata</taxon>
        <taxon>Echinostomatoidea</taxon>
        <taxon>Echinostomatidae</taxon>
        <taxon>Echinostoma</taxon>
    </lineage>
</organism>
<evidence type="ECO:0000259" key="4">
    <source>
        <dbReference type="Pfam" id="PF00108"/>
    </source>
</evidence>
<dbReference type="PANTHER" id="PTHR18919">
    <property type="entry name" value="ACETYL-COA C-ACYLTRANSFERASE"/>
    <property type="match status" value="1"/>
</dbReference>
<dbReference type="GO" id="GO:0016747">
    <property type="term" value="F:acyltransferase activity, transferring groups other than amino-acyl groups"/>
    <property type="evidence" value="ECO:0007669"/>
    <property type="project" value="InterPro"/>
</dbReference>
<proteinExistence type="inferred from homology"/>